<feature type="transmembrane region" description="Helical" evidence="15">
    <location>
        <begin position="22"/>
        <end position="39"/>
    </location>
</feature>
<sequence length="455" mass="52463">MLDLLHRLARFLDRPLFPWKKLILGFSIGQYVFESFLSLRQYQVLRRTKPPSVLEKEISQETFDKSQAYGRAKQEFEIINGLWSQIQNIAFVQLDVLPKLWSWTGDLLLKYAPARFSGEISHSIVFVLAFVFIQQILSLPGSIYHTFVLEEKFGFNRQTPKLFVTDLLKTNMLTVALAPPFLAGFLSIIKKTGNKFFFWLWLFTAGLQMFMMTIYPTLILPLFNKLSPLEEGKLKTQVEDLAKRLKFPLHELYVIDGSKRSAHSNAYFFGLPWKKHIVIYDTLIEKSETEEVVAVLGHELGHWSLGHTTRLFGIAQLHFIYIYTLFSVFINNRSLYADFGFLTEHPIIIGFILFSDALSPMDTVIKLLMNVLSRKYEFQADAFARNLGYSTDLAKSLIKLQIQNLSTMDADWAYATYHFSHPHLSERLKALDWTSSEKVAVDEPSVGKTTGRDEL</sequence>
<feature type="transmembrane region" description="Helical" evidence="15">
    <location>
        <begin position="311"/>
        <end position="330"/>
    </location>
</feature>
<feature type="binding site" evidence="14">
    <location>
        <position position="302"/>
    </location>
    <ligand>
        <name>Zn(2+)</name>
        <dbReference type="ChEBI" id="CHEBI:29105"/>
        <note>catalytic</note>
    </ligand>
</feature>
<evidence type="ECO:0000256" key="12">
    <source>
        <dbReference type="ARBA" id="ARBA00060927"/>
    </source>
</evidence>
<evidence type="ECO:0000256" key="3">
    <source>
        <dbReference type="ARBA" id="ARBA00022692"/>
    </source>
</evidence>
<dbReference type="EMBL" id="ML119051">
    <property type="protein sequence ID" value="ROT43221.1"/>
    <property type="molecule type" value="Genomic_DNA"/>
</dbReference>
<evidence type="ECO:0000256" key="11">
    <source>
        <dbReference type="ARBA" id="ARBA00044456"/>
    </source>
</evidence>
<keyword evidence="5 15" id="KW-0378">Hydrolase</keyword>
<keyword evidence="9 15" id="KW-0482">Metalloprotease</keyword>
<dbReference type="STRING" id="1314773.A0A3N2Q8W3"/>
<feature type="active site" evidence="13">
    <location>
        <position position="299"/>
    </location>
</feature>
<dbReference type="CDD" id="cd07343">
    <property type="entry name" value="M48A_Zmpste24p_like"/>
    <property type="match status" value="1"/>
</dbReference>
<dbReference type="Pfam" id="PF16491">
    <property type="entry name" value="Peptidase_M48_N"/>
    <property type="match status" value="1"/>
</dbReference>
<evidence type="ECO:0000256" key="7">
    <source>
        <dbReference type="ARBA" id="ARBA00022833"/>
    </source>
</evidence>
<evidence type="ECO:0000256" key="10">
    <source>
        <dbReference type="ARBA" id="ARBA00023136"/>
    </source>
</evidence>
<feature type="domain" description="CAAX prenyl protease 1 N-terminal" evidence="17">
    <location>
        <begin position="41"/>
        <end position="225"/>
    </location>
</feature>
<evidence type="ECO:0000259" key="17">
    <source>
        <dbReference type="Pfam" id="PF16491"/>
    </source>
</evidence>
<dbReference type="Pfam" id="PF01435">
    <property type="entry name" value="Peptidase_M48"/>
    <property type="match status" value="1"/>
</dbReference>
<dbReference type="InterPro" id="IPR027057">
    <property type="entry name" value="CAXX_Prtase_1"/>
</dbReference>
<evidence type="ECO:0000256" key="1">
    <source>
        <dbReference type="ARBA" id="ARBA00004477"/>
    </source>
</evidence>
<evidence type="ECO:0000256" key="4">
    <source>
        <dbReference type="ARBA" id="ARBA00022723"/>
    </source>
</evidence>
<dbReference type="RefSeq" id="XP_028471027.1">
    <property type="nucleotide sequence ID" value="XM_028607492.1"/>
</dbReference>
<dbReference type="FunFam" id="3.30.2010.10:FF:000002">
    <property type="entry name" value="CAAX prenyl protease"/>
    <property type="match status" value="1"/>
</dbReference>
<name>A0A3N2Q8W3_SODAK</name>
<feature type="transmembrane region" description="Helical" evidence="15">
    <location>
        <begin position="196"/>
        <end position="223"/>
    </location>
</feature>
<keyword evidence="2 15" id="KW-0645">Protease</keyword>
<evidence type="ECO:0000259" key="16">
    <source>
        <dbReference type="Pfam" id="PF01435"/>
    </source>
</evidence>
<protein>
    <recommendedName>
        <fullName evidence="15">CAAX prenyl protease</fullName>
        <ecNumber evidence="15">3.4.24.84</ecNumber>
    </recommendedName>
</protein>
<dbReference type="PANTHER" id="PTHR10120">
    <property type="entry name" value="CAAX PRENYL PROTEASE 1"/>
    <property type="match status" value="1"/>
</dbReference>
<dbReference type="EC" id="3.4.24.84" evidence="15"/>
<dbReference type="GO" id="GO:0071586">
    <property type="term" value="P:CAAX-box protein processing"/>
    <property type="evidence" value="ECO:0007669"/>
    <property type="project" value="UniProtKB-UniRule"/>
</dbReference>
<feature type="transmembrane region" description="Helical" evidence="15">
    <location>
        <begin position="124"/>
        <end position="147"/>
    </location>
</feature>
<keyword evidence="7 14" id="KW-0862">Zinc</keyword>
<reference evidence="18 19" key="1">
    <citation type="journal article" date="2018" name="Mol. Ecol.">
        <title>The obligate alkalophilic soda-lake fungus Sodiomyces alkalinus has shifted to a protein diet.</title>
        <authorList>
            <person name="Grum-Grzhimaylo A.A."/>
            <person name="Falkoski D.L."/>
            <person name="van den Heuvel J."/>
            <person name="Valero-Jimenez C.A."/>
            <person name="Min B."/>
            <person name="Choi I.G."/>
            <person name="Lipzen A."/>
            <person name="Daum C.G."/>
            <person name="Aanen D.K."/>
            <person name="Tsang A."/>
            <person name="Henrissat B."/>
            <person name="Bilanenko E.N."/>
            <person name="de Vries R.P."/>
            <person name="van Kan J.A.L."/>
            <person name="Grigoriev I.V."/>
            <person name="Debets A.J.M."/>
        </authorList>
    </citation>
    <scope>NUCLEOTIDE SEQUENCE [LARGE SCALE GENOMIC DNA]</scope>
    <source>
        <strain evidence="18 19">F11</strain>
    </source>
</reference>
<feature type="transmembrane region" description="Helical" evidence="15">
    <location>
        <begin position="167"/>
        <end position="189"/>
    </location>
</feature>
<comment type="subcellular location">
    <subcellularLocation>
        <location evidence="1 15">Endoplasmic reticulum membrane</location>
        <topology evidence="1 15">Multi-pass membrane protein</topology>
    </subcellularLocation>
</comment>
<keyword evidence="3 15" id="KW-0812">Transmembrane</keyword>
<evidence type="ECO:0000256" key="15">
    <source>
        <dbReference type="RuleBase" id="RU366005"/>
    </source>
</evidence>
<evidence type="ECO:0000256" key="2">
    <source>
        <dbReference type="ARBA" id="ARBA00022670"/>
    </source>
</evidence>
<feature type="binding site" evidence="14">
    <location>
        <position position="377"/>
    </location>
    <ligand>
        <name>Zn(2+)</name>
        <dbReference type="ChEBI" id="CHEBI:29105"/>
        <note>catalytic</note>
    </ligand>
</feature>
<comment type="function">
    <text evidence="15">Proteolytically removes the C-terminal three residues of farnesylated proteins.</text>
</comment>
<keyword evidence="8 15" id="KW-1133">Transmembrane helix</keyword>
<dbReference type="Proteomes" id="UP000272025">
    <property type="component" value="Unassembled WGS sequence"/>
</dbReference>
<comment type="similarity">
    <text evidence="12 15">Belongs to the peptidase M48A family.</text>
</comment>
<evidence type="ECO:0000256" key="6">
    <source>
        <dbReference type="ARBA" id="ARBA00022824"/>
    </source>
</evidence>
<evidence type="ECO:0000313" key="19">
    <source>
        <dbReference type="Proteomes" id="UP000272025"/>
    </source>
</evidence>
<dbReference type="AlphaFoldDB" id="A0A3N2Q8W3"/>
<accession>A0A3N2Q8W3</accession>
<dbReference type="GO" id="GO:0004222">
    <property type="term" value="F:metalloendopeptidase activity"/>
    <property type="evidence" value="ECO:0007669"/>
    <property type="project" value="UniProtKB-UniRule"/>
</dbReference>
<dbReference type="GO" id="GO:0005789">
    <property type="term" value="C:endoplasmic reticulum membrane"/>
    <property type="evidence" value="ECO:0007669"/>
    <property type="project" value="UniProtKB-SubCell"/>
</dbReference>
<evidence type="ECO:0000256" key="9">
    <source>
        <dbReference type="ARBA" id="ARBA00023049"/>
    </source>
</evidence>
<keyword evidence="19" id="KW-1185">Reference proteome</keyword>
<organism evidence="18 19">
    <name type="scientific">Sodiomyces alkalinus (strain CBS 110278 / VKM F-3762 / F11)</name>
    <name type="common">Alkaliphilic filamentous fungus</name>
    <dbReference type="NCBI Taxonomy" id="1314773"/>
    <lineage>
        <taxon>Eukaryota</taxon>
        <taxon>Fungi</taxon>
        <taxon>Dikarya</taxon>
        <taxon>Ascomycota</taxon>
        <taxon>Pezizomycotina</taxon>
        <taxon>Sordariomycetes</taxon>
        <taxon>Hypocreomycetidae</taxon>
        <taxon>Glomerellales</taxon>
        <taxon>Plectosphaerellaceae</taxon>
        <taxon>Sodiomyces</taxon>
    </lineage>
</organism>
<evidence type="ECO:0000313" key="18">
    <source>
        <dbReference type="EMBL" id="ROT43221.1"/>
    </source>
</evidence>
<evidence type="ECO:0000256" key="14">
    <source>
        <dbReference type="PIRSR" id="PIRSR627057-2"/>
    </source>
</evidence>
<dbReference type="InterPro" id="IPR032456">
    <property type="entry name" value="Peptidase_M48_N"/>
</dbReference>
<comment type="cofactor">
    <cofactor evidence="14 15">
        <name>Zn(2+)</name>
        <dbReference type="ChEBI" id="CHEBI:29105"/>
    </cofactor>
    <text evidence="14 15">Binds 1 zinc ion per subunit.</text>
</comment>
<feature type="binding site" evidence="14">
    <location>
        <position position="298"/>
    </location>
    <ligand>
        <name>Zn(2+)</name>
        <dbReference type="ChEBI" id="CHEBI:29105"/>
        <note>catalytic</note>
    </ligand>
</feature>
<dbReference type="OrthoDB" id="360839at2759"/>
<gene>
    <name evidence="18" type="ORF">SODALDRAFT_266522</name>
</gene>
<comment type="catalytic activity">
    <reaction evidence="11 15">
        <text>Hydrolyzes the peptide bond -P2-(S-farnesyl or geranylgeranyl)C-P1'-P2'-P3'-COOH where P1' and P2' are amino acids with aliphatic side chains and P3' is any C-terminal residue.</text>
        <dbReference type="EC" id="3.4.24.84"/>
    </reaction>
</comment>
<evidence type="ECO:0000256" key="8">
    <source>
        <dbReference type="ARBA" id="ARBA00022989"/>
    </source>
</evidence>
<keyword evidence="10 15" id="KW-0472">Membrane</keyword>
<feature type="active site" description="Proton donor" evidence="13">
    <location>
        <position position="381"/>
    </location>
</feature>
<dbReference type="GO" id="GO:0046872">
    <property type="term" value="F:metal ion binding"/>
    <property type="evidence" value="ECO:0007669"/>
    <property type="project" value="UniProtKB-UniRule"/>
</dbReference>
<keyword evidence="4 14" id="KW-0479">Metal-binding</keyword>
<dbReference type="InterPro" id="IPR001915">
    <property type="entry name" value="Peptidase_M48"/>
</dbReference>
<dbReference type="Gene3D" id="3.30.2010.10">
    <property type="entry name" value="Metalloproteases ('zincins'), catalytic domain"/>
    <property type="match status" value="1"/>
</dbReference>
<keyword evidence="6 15" id="KW-0256">Endoplasmic reticulum</keyword>
<feature type="domain" description="Peptidase M48" evidence="16">
    <location>
        <begin position="228"/>
        <end position="432"/>
    </location>
</feature>
<dbReference type="GeneID" id="39575970"/>
<evidence type="ECO:0000256" key="13">
    <source>
        <dbReference type="PIRSR" id="PIRSR627057-1"/>
    </source>
</evidence>
<evidence type="ECO:0000256" key="5">
    <source>
        <dbReference type="ARBA" id="ARBA00022801"/>
    </source>
</evidence>
<proteinExistence type="inferred from homology"/>